<accession>Q0UT98</accession>
<dbReference type="KEGG" id="pno:SNOG_05016"/>
<name>Q0UT98_PHANO</name>
<dbReference type="InParanoid" id="Q0UT98"/>
<dbReference type="EMBL" id="CH445331">
    <property type="protein sequence ID" value="EAT87407.1"/>
    <property type="molecule type" value="Genomic_DNA"/>
</dbReference>
<dbReference type="Proteomes" id="UP000001055">
    <property type="component" value="Unassembled WGS sequence"/>
</dbReference>
<proteinExistence type="predicted"/>
<evidence type="ECO:0000313" key="1">
    <source>
        <dbReference type="EMBL" id="EAT87407.1"/>
    </source>
</evidence>
<dbReference type="AlphaFoldDB" id="Q0UT98"/>
<organism evidence="1 2">
    <name type="scientific">Phaeosphaeria nodorum (strain SN15 / ATCC MYA-4574 / FGSC 10173)</name>
    <name type="common">Glume blotch fungus</name>
    <name type="synonym">Parastagonospora nodorum</name>
    <dbReference type="NCBI Taxonomy" id="321614"/>
    <lineage>
        <taxon>Eukaryota</taxon>
        <taxon>Fungi</taxon>
        <taxon>Dikarya</taxon>
        <taxon>Ascomycota</taxon>
        <taxon>Pezizomycotina</taxon>
        <taxon>Dothideomycetes</taxon>
        <taxon>Pleosporomycetidae</taxon>
        <taxon>Pleosporales</taxon>
        <taxon>Pleosporineae</taxon>
        <taxon>Phaeosphaeriaceae</taxon>
        <taxon>Parastagonospora</taxon>
    </lineage>
</organism>
<protein>
    <submittedName>
        <fullName evidence="1">Uncharacterized protein</fullName>
    </submittedName>
</protein>
<dbReference type="GeneID" id="5972302"/>
<dbReference type="RefSeq" id="XP_001795427.1">
    <property type="nucleotide sequence ID" value="XM_001795375.1"/>
</dbReference>
<evidence type="ECO:0000313" key="2">
    <source>
        <dbReference type="Proteomes" id="UP000001055"/>
    </source>
</evidence>
<gene>
    <name evidence="1" type="ORF">SNOG_05016</name>
</gene>
<reference evidence="2" key="1">
    <citation type="journal article" date="2007" name="Plant Cell">
        <title>Dothideomycete-plant interactions illuminated by genome sequencing and EST analysis of the wheat pathogen Stagonospora nodorum.</title>
        <authorList>
            <person name="Hane J.K."/>
            <person name="Lowe R.G."/>
            <person name="Solomon P.S."/>
            <person name="Tan K.C."/>
            <person name="Schoch C.L."/>
            <person name="Spatafora J.W."/>
            <person name="Crous P.W."/>
            <person name="Kodira C."/>
            <person name="Birren B.W."/>
            <person name="Galagan J.E."/>
            <person name="Torriani S.F."/>
            <person name="McDonald B.A."/>
            <person name="Oliver R.P."/>
        </authorList>
    </citation>
    <scope>NUCLEOTIDE SEQUENCE [LARGE SCALE GENOMIC DNA]</scope>
    <source>
        <strain evidence="2">SN15 / ATCC MYA-4574 / FGSC 10173</strain>
    </source>
</reference>
<sequence>MLGVWVKDRGRPAKGVRPGGRRAMVLQRQRGEKWEDSAAAGEKNGRRAAWVQMETIAILRRAIAALAYFCASLLCDAEPLPQSQRAAVNCPAQVGRLLYLQRLPDAFPLAAPAPPTLRKSIEHANQIGEGRLLVARIALLSNAVQSHVMFRLKRAGAGARRHGWLLIGSVNLTPSLKPILCPRAASRNERFRGYGMDGHGLDSHRIVLGVHSSFTQLAEFMAGAYPRSWKVEPKMRSSSIAGVAAHTSRGFVQTARSA</sequence>